<reference evidence="1" key="1">
    <citation type="submission" date="2019-11" db="EMBL/GenBank/DDBJ databases">
        <authorList>
            <person name="Feng L."/>
        </authorList>
    </citation>
    <scope>NUCLEOTIDE SEQUENCE</scope>
    <source>
        <strain evidence="1">CParaputrificumLFYP93</strain>
    </source>
</reference>
<accession>A0A6N3FBC3</accession>
<name>A0A6N3FBC3_9CLOT</name>
<gene>
    <name evidence="1" type="ORF">CPLFYP93_02467</name>
</gene>
<dbReference type="RefSeq" id="WP_156561831.1">
    <property type="nucleotide sequence ID" value="NZ_CACRTV010000057.1"/>
</dbReference>
<organism evidence="1">
    <name type="scientific">Clostridium paraputrificum</name>
    <dbReference type="NCBI Taxonomy" id="29363"/>
    <lineage>
        <taxon>Bacteria</taxon>
        <taxon>Bacillati</taxon>
        <taxon>Bacillota</taxon>
        <taxon>Clostridia</taxon>
        <taxon>Eubacteriales</taxon>
        <taxon>Clostridiaceae</taxon>
        <taxon>Clostridium</taxon>
    </lineage>
</organism>
<sequence length="930" mass="107656">MREGVYESDDDLDLFDDDDEVIEQSTEDLDELTDDELFDDFSDEELSKVVTTVNVLGEDVDLTAEEELDDNDLFDDDDDDSYVSIKLNDDERKLLTSSGLEEEDLTEEGLLELKEQSKQVVVNSSITKIIDRNINTYQTLSMNTINKQNERSEIAMLTELSKQLGDCNVPFLQTSHIVEIRKRIREVDGSIESSLKLFKSLDLPQEVLDDPLNPHLFHRYIQDVIKNRERVDRNRKMIDHSSSVRVKSFVTTLLANQRDALPYNLPQIAEKKQMIVEKLRYKEGHLVYTCANCKHEIDYYDELISFMRAGTICTVVSPLTCPDCDTVNIISNKHISKLNKIVLPQLQSLTRGLEVRGVDNAIIYYPSYEEMSEAMPDLFSYTLSEPEPEKEVYVNWEQMKKDFRDKLELIYDNKIVSSEEAIGIHNLAKIIASQSEDYEELKGKALASLIQELKSSQLNILSEEFRLLTSIPVWYRPKRDEFVNHISKIVGSDCIDSQGNVNYEQYHKDFDDYEKDVNEYTKLRAQYVKQLREYALLFGNTTISNISLTENDKANFLSDSELSKVLDYISDLMILTHLGENYLQFFRPRQFKGNVSRANASYDARLRNIKSPDNTEKLADNVAKFVEFFSNLACPEKKNRLLPSLFMLNSVHGGDFLDDIYKFAKALLNKDYYEAIKLKDFIVEKHNKTLDRLLRQNPYDIIPVLISQVPVRDVSCSKYDYYFSDKTLTEEQQNKIVNLYSQKKLIPSTLKGETFEEKYEYYRNLEDFSTIGIYKDEEFEDFVMNNYALLVGIKLLGSNLNYDDYVTHTLARDFLFTISQLTIEEISRVLFINKDICSLYLTSELDLGVCEFDYSKIIVFLYFKSANIMSTLSTDQIEVTNEDDSVLDIKVDFDTLRSSLNDDEAEMRADVEGLEMPSMIVDKFFKEGGE</sequence>
<evidence type="ECO:0000313" key="1">
    <source>
        <dbReference type="EMBL" id="VYU49143.1"/>
    </source>
</evidence>
<dbReference type="AlphaFoldDB" id="A0A6N3FBC3"/>
<dbReference type="EMBL" id="CACRTV010000057">
    <property type="protein sequence ID" value="VYU49143.1"/>
    <property type="molecule type" value="Genomic_DNA"/>
</dbReference>
<protein>
    <submittedName>
        <fullName evidence="1">Uncharacterized protein</fullName>
    </submittedName>
</protein>
<proteinExistence type="predicted"/>